<dbReference type="Proteomes" id="UP001154282">
    <property type="component" value="Unassembled WGS sequence"/>
</dbReference>
<keyword evidence="1 5" id="KW-0812">Transmembrane</keyword>
<evidence type="ECO:0000256" key="1">
    <source>
        <dbReference type="ARBA" id="ARBA00022692"/>
    </source>
</evidence>
<protein>
    <recommendedName>
        <fullName evidence="8">WAT1-related protein</fullName>
    </recommendedName>
</protein>
<dbReference type="AlphaFoldDB" id="A0AAV0GRT5"/>
<reference evidence="6" key="1">
    <citation type="submission" date="2022-08" db="EMBL/GenBank/DDBJ databases">
        <authorList>
            <person name="Gutierrez-Valencia J."/>
        </authorList>
    </citation>
    <scope>NUCLEOTIDE SEQUENCE</scope>
</reference>
<feature type="compositionally biased region" description="Basic and acidic residues" evidence="4">
    <location>
        <begin position="202"/>
        <end position="218"/>
    </location>
</feature>
<evidence type="ECO:0000313" key="7">
    <source>
        <dbReference type="Proteomes" id="UP001154282"/>
    </source>
</evidence>
<evidence type="ECO:0000313" key="6">
    <source>
        <dbReference type="EMBL" id="CAI0375691.1"/>
    </source>
</evidence>
<feature type="region of interest" description="Disordered" evidence="4">
    <location>
        <begin position="197"/>
        <end position="218"/>
    </location>
</feature>
<keyword evidence="2 5" id="KW-1133">Transmembrane helix</keyword>
<evidence type="ECO:0000256" key="4">
    <source>
        <dbReference type="SAM" id="MobiDB-lite"/>
    </source>
</evidence>
<dbReference type="PANTHER" id="PTHR31218">
    <property type="entry name" value="WAT1-RELATED PROTEIN"/>
    <property type="match status" value="1"/>
</dbReference>
<dbReference type="InterPro" id="IPR030184">
    <property type="entry name" value="WAT1-related"/>
</dbReference>
<evidence type="ECO:0000256" key="3">
    <source>
        <dbReference type="ARBA" id="ARBA00023136"/>
    </source>
</evidence>
<dbReference type="GO" id="GO:0016020">
    <property type="term" value="C:membrane"/>
    <property type="evidence" value="ECO:0007669"/>
    <property type="project" value="InterPro"/>
</dbReference>
<dbReference type="GO" id="GO:0022857">
    <property type="term" value="F:transmembrane transporter activity"/>
    <property type="evidence" value="ECO:0007669"/>
    <property type="project" value="InterPro"/>
</dbReference>
<keyword evidence="3 5" id="KW-0472">Membrane</keyword>
<sequence length="218" mass="23279">MANLVPAITFILAVSFRGKAKLAGTLVGIGGAMLLTFYKGSVLDTWSTHVDLLHSPPPPHSGHVAADHQNRGLGALFAVGSCCSYALWLIVQAKMGERYPCPYSATALMCIMGSIQAVVYALCTERDWTQWKLGNCGVGADGDDHSVVREEARTSLRLHFQPADAGLRRRRVQLAAQREASPGKRAGSDVDHLRAVLGDMGEGQRDGAADHIGEGADE</sequence>
<feature type="transmembrane region" description="Helical" evidence="5">
    <location>
        <begin position="73"/>
        <end position="91"/>
    </location>
</feature>
<feature type="transmembrane region" description="Helical" evidence="5">
    <location>
        <begin position="103"/>
        <end position="123"/>
    </location>
</feature>
<evidence type="ECO:0000256" key="2">
    <source>
        <dbReference type="ARBA" id="ARBA00022989"/>
    </source>
</evidence>
<name>A0AAV0GRT5_9ROSI</name>
<accession>A0AAV0GRT5</accession>
<dbReference type="EMBL" id="CAMGYJ010000002">
    <property type="protein sequence ID" value="CAI0375691.1"/>
    <property type="molecule type" value="Genomic_DNA"/>
</dbReference>
<keyword evidence="7" id="KW-1185">Reference proteome</keyword>
<evidence type="ECO:0008006" key="8">
    <source>
        <dbReference type="Google" id="ProtNLM"/>
    </source>
</evidence>
<feature type="transmembrane region" description="Helical" evidence="5">
    <location>
        <begin position="20"/>
        <end position="38"/>
    </location>
</feature>
<comment type="caution">
    <text evidence="6">The sequence shown here is derived from an EMBL/GenBank/DDBJ whole genome shotgun (WGS) entry which is preliminary data.</text>
</comment>
<organism evidence="6 7">
    <name type="scientific">Linum tenue</name>
    <dbReference type="NCBI Taxonomy" id="586396"/>
    <lineage>
        <taxon>Eukaryota</taxon>
        <taxon>Viridiplantae</taxon>
        <taxon>Streptophyta</taxon>
        <taxon>Embryophyta</taxon>
        <taxon>Tracheophyta</taxon>
        <taxon>Spermatophyta</taxon>
        <taxon>Magnoliopsida</taxon>
        <taxon>eudicotyledons</taxon>
        <taxon>Gunneridae</taxon>
        <taxon>Pentapetalae</taxon>
        <taxon>rosids</taxon>
        <taxon>fabids</taxon>
        <taxon>Malpighiales</taxon>
        <taxon>Linaceae</taxon>
        <taxon>Linum</taxon>
    </lineage>
</organism>
<evidence type="ECO:0000256" key="5">
    <source>
        <dbReference type="SAM" id="Phobius"/>
    </source>
</evidence>
<proteinExistence type="predicted"/>
<gene>
    <name evidence="6" type="ORF">LITE_LOCUS700</name>
</gene>